<feature type="transmembrane region" description="Helical" evidence="6">
    <location>
        <begin position="81"/>
        <end position="100"/>
    </location>
</feature>
<evidence type="ECO:0000313" key="8">
    <source>
        <dbReference type="EMBL" id="EHK24544.1"/>
    </source>
</evidence>
<dbReference type="InterPro" id="IPR036259">
    <property type="entry name" value="MFS_trans_sf"/>
</dbReference>
<dbReference type="OrthoDB" id="5153360at2759"/>
<feature type="transmembrane region" description="Helical" evidence="6">
    <location>
        <begin position="51"/>
        <end position="69"/>
    </location>
</feature>
<evidence type="ECO:0000313" key="9">
    <source>
        <dbReference type="Proteomes" id="UP000007115"/>
    </source>
</evidence>
<gene>
    <name evidence="8" type="ORF">TRIVIDRAFT_219996</name>
</gene>
<dbReference type="EMBL" id="ABDF02000004">
    <property type="protein sequence ID" value="EHK24544.1"/>
    <property type="molecule type" value="Genomic_DNA"/>
</dbReference>
<feature type="domain" description="Major facilitator superfamily (MFS) profile" evidence="7">
    <location>
        <begin position="16"/>
        <end position="135"/>
    </location>
</feature>
<name>G9MMH5_HYPVG</name>
<comment type="subcellular location">
    <subcellularLocation>
        <location evidence="1">Membrane</location>
        <topology evidence="1">Multi-pass membrane protein</topology>
    </subcellularLocation>
</comment>
<dbReference type="GO" id="GO:0022857">
    <property type="term" value="F:transmembrane transporter activity"/>
    <property type="evidence" value="ECO:0007669"/>
    <property type="project" value="InterPro"/>
</dbReference>
<sequence>MTGETAPLLPGRMVLIMLALFLGMFTANLDATILATAVPKITTEFQSIDDIGWYGSSAFLTFAAFQTSWGKVYKHIDIKWSYLVSLLVFEMGSLICAAAPNSTALIAGRAVAGVGGAGLTTGTFVVIGHTVPPRR</sequence>
<dbReference type="GeneID" id="25791462"/>
<dbReference type="InterPro" id="IPR011701">
    <property type="entry name" value="MFS"/>
</dbReference>
<dbReference type="eggNOG" id="KOG0254">
    <property type="taxonomic scope" value="Eukaryota"/>
</dbReference>
<dbReference type="Gene3D" id="1.20.1250.20">
    <property type="entry name" value="MFS general substrate transporter like domains"/>
    <property type="match status" value="1"/>
</dbReference>
<dbReference type="SUPFAM" id="SSF103473">
    <property type="entry name" value="MFS general substrate transporter"/>
    <property type="match status" value="1"/>
</dbReference>
<dbReference type="Pfam" id="PF07690">
    <property type="entry name" value="MFS_1"/>
    <property type="match status" value="1"/>
</dbReference>
<dbReference type="InterPro" id="IPR020846">
    <property type="entry name" value="MFS_dom"/>
</dbReference>
<dbReference type="RefSeq" id="XP_013958747.1">
    <property type="nucleotide sequence ID" value="XM_014103272.1"/>
</dbReference>
<evidence type="ECO:0000256" key="5">
    <source>
        <dbReference type="ARBA" id="ARBA00023136"/>
    </source>
</evidence>
<accession>G9MMH5</accession>
<protein>
    <recommendedName>
        <fullName evidence="7">Major facilitator superfamily (MFS) profile domain-containing protein</fullName>
    </recommendedName>
</protein>
<keyword evidence="2" id="KW-0813">Transport</keyword>
<evidence type="ECO:0000259" key="7">
    <source>
        <dbReference type="PROSITE" id="PS50850"/>
    </source>
</evidence>
<dbReference type="VEuPathDB" id="FungiDB:TRIVIDRAFT_219996"/>
<keyword evidence="3 6" id="KW-0812">Transmembrane</keyword>
<dbReference type="PANTHER" id="PTHR23501">
    <property type="entry name" value="MAJOR FACILITATOR SUPERFAMILY"/>
    <property type="match status" value="1"/>
</dbReference>
<dbReference type="OMA" id="HIDIKWS"/>
<dbReference type="Proteomes" id="UP000007115">
    <property type="component" value="Unassembled WGS sequence"/>
</dbReference>
<dbReference type="PROSITE" id="PS50850">
    <property type="entry name" value="MFS"/>
    <property type="match status" value="1"/>
</dbReference>
<keyword evidence="5 6" id="KW-0472">Membrane</keyword>
<proteinExistence type="predicted"/>
<dbReference type="HOGENOM" id="CLU_000960_10_3_1"/>
<reference evidence="8 9" key="1">
    <citation type="journal article" date="2011" name="Genome Biol.">
        <title>Comparative genome sequence analysis underscores mycoparasitism as the ancestral life style of Trichoderma.</title>
        <authorList>
            <person name="Kubicek C.P."/>
            <person name="Herrera-Estrella A."/>
            <person name="Seidl-Seiboth V."/>
            <person name="Martinez D.A."/>
            <person name="Druzhinina I.S."/>
            <person name="Thon M."/>
            <person name="Zeilinger S."/>
            <person name="Casas-Flores S."/>
            <person name="Horwitz B.A."/>
            <person name="Mukherjee P.K."/>
            <person name="Mukherjee M."/>
            <person name="Kredics L."/>
            <person name="Alcaraz L.D."/>
            <person name="Aerts A."/>
            <person name="Antal Z."/>
            <person name="Atanasova L."/>
            <person name="Cervantes-Badillo M.G."/>
            <person name="Challacombe J."/>
            <person name="Chertkov O."/>
            <person name="McCluskey K."/>
            <person name="Coulpier F."/>
            <person name="Deshpande N."/>
            <person name="von Doehren H."/>
            <person name="Ebbole D.J."/>
            <person name="Esquivel-Naranjo E.U."/>
            <person name="Fekete E."/>
            <person name="Flipphi M."/>
            <person name="Glaser F."/>
            <person name="Gomez-Rodriguez E.Y."/>
            <person name="Gruber S."/>
            <person name="Han C."/>
            <person name="Henrissat B."/>
            <person name="Hermosa R."/>
            <person name="Hernandez-Onate M."/>
            <person name="Karaffa L."/>
            <person name="Kosti I."/>
            <person name="Le Crom S."/>
            <person name="Lindquist E."/>
            <person name="Lucas S."/>
            <person name="Luebeck M."/>
            <person name="Luebeck P.S."/>
            <person name="Margeot A."/>
            <person name="Metz B."/>
            <person name="Misra M."/>
            <person name="Nevalainen H."/>
            <person name="Omann M."/>
            <person name="Packer N."/>
            <person name="Perrone G."/>
            <person name="Uresti-Rivera E.E."/>
            <person name="Salamov A."/>
            <person name="Schmoll M."/>
            <person name="Seiboth B."/>
            <person name="Shapiro H."/>
            <person name="Sukno S."/>
            <person name="Tamayo-Ramos J.A."/>
            <person name="Tisch D."/>
            <person name="Wiest A."/>
            <person name="Wilkinson H.H."/>
            <person name="Zhang M."/>
            <person name="Coutinho P.M."/>
            <person name="Kenerley C.M."/>
            <person name="Monte E."/>
            <person name="Baker S.E."/>
            <person name="Grigoriev I.V."/>
        </authorList>
    </citation>
    <scope>NUCLEOTIDE SEQUENCE [LARGE SCALE GENOMIC DNA]</scope>
    <source>
        <strain evidence="9">Gv29-8 / FGSC 10586</strain>
    </source>
</reference>
<evidence type="ECO:0000256" key="4">
    <source>
        <dbReference type="ARBA" id="ARBA00022989"/>
    </source>
</evidence>
<dbReference type="AlphaFoldDB" id="G9MMH5"/>
<evidence type="ECO:0000256" key="3">
    <source>
        <dbReference type="ARBA" id="ARBA00022692"/>
    </source>
</evidence>
<evidence type="ECO:0000256" key="6">
    <source>
        <dbReference type="SAM" id="Phobius"/>
    </source>
</evidence>
<comment type="caution">
    <text evidence="8">The sequence shown here is derived from an EMBL/GenBank/DDBJ whole genome shotgun (WGS) entry which is preliminary data.</text>
</comment>
<keyword evidence="4 6" id="KW-1133">Transmembrane helix</keyword>
<keyword evidence="9" id="KW-1185">Reference proteome</keyword>
<dbReference type="PANTHER" id="PTHR23501:SF177">
    <property type="entry name" value="MAJOR FACILITATOR SUPERFAMILY (MFS) PROFILE DOMAIN-CONTAINING PROTEIN-RELATED"/>
    <property type="match status" value="1"/>
</dbReference>
<evidence type="ECO:0000256" key="1">
    <source>
        <dbReference type="ARBA" id="ARBA00004141"/>
    </source>
</evidence>
<feature type="transmembrane region" description="Helical" evidence="6">
    <location>
        <begin position="106"/>
        <end position="127"/>
    </location>
</feature>
<evidence type="ECO:0000256" key="2">
    <source>
        <dbReference type="ARBA" id="ARBA00022448"/>
    </source>
</evidence>
<dbReference type="STRING" id="413071.G9MMH5"/>
<organism evidence="8 9">
    <name type="scientific">Hypocrea virens (strain Gv29-8 / FGSC 10586)</name>
    <name type="common">Gliocladium virens</name>
    <name type="synonym">Trichoderma virens</name>
    <dbReference type="NCBI Taxonomy" id="413071"/>
    <lineage>
        <taxon>Eukaryota</taxon>
        <taxon>Fungi</taxon>
        <taxon>Dikarya</taxon>
        <taxon>Ascomycota</taxon>
        <taxon>Pezizomycotina</taxon>
        <taxon>Sordariomycetes</taxon>
        <taxon>Hypocreomycetidae</taxon>
        <taxon>Hypocreales</taxon>
        <taxon>Hypocreaceae</taxon>
        <taxon>Trichoderma</taxon>
    </lineage>
</organism>
<dbReference type="InParanoid" id="G9MMH5"/>
<dbReference type="GO" id="GO:0005886">
    <property type="term" value="C:plasma membrane"/>
    <property type="evidence" value="ECO:0007669"/>
    <property type="project" value="TreeGrafter"/>
</dbReference>